<dbReference type="EMBL" id="ASPP01010880">
    <property type="protein sequence ID" value="ETO22272.1"/>
    <property type="molecule type" value="Genomic_DNA"/>
</dbReference>
<protein>
    <recommendedName>
        <fullName evidence="5">Peptidase A1 domain-containing protein</fullName>
    </recommendedName>
</protein>
<name>X6NAD3_RETFI</name>
<evidence type="ECO:0000256" key="4">
    <source>
        <dbReference type="PIRSR" id="PIRSR601461-1"/>
    </source>
</evidence>
<dbReference type="OrthoDB" id="2747330at2759"/>
<dbReference type="GO" id="GO:0004190">
    <property type="term" value="F:aspartic-type endopeptidase activity"/>
    <property type="evidence" value="ECO:0007669"/>
    <property type="project" value="UniProtKB-KW"/>
</dbReference>
<keyword evidence="3" id="KW-0378">Hydrolase</keyword>
<gene>
    <name evidence="6" type="ORF">RFI_14928</name>
</gene>
<dbReference type="GO" id="GO:0006508">
    <property type="term" value="P:proteolysis"/>
    <property type="evidence" value="ECO:0007669"/>
    <property type="project" value="UniProtKB-KW"/>
</dbReference>
<comment type="caution">
    <text evidence="6">The sequence shown here is derived from an EMBL/GenBank/DDBJ whole genome shotgun (WGS) entry which is preliminary data.</text>
</comment>
<feature type="active site" evidence="4">
    <location>
        <position position="28"/>
    </location>
</feature>
<accession>X6NAD3</accession>
<proteinExistence type="inferred from homology"/>
<dbReference type="PANTHER" id="PTHR47966">
    <property type="entry name" value="BETA-SITE APP-CLEAVING ENZYME, ISOFORM A-RELATED"/>
    <property type="match status" value="1"/>
</dbReference>
<dbReference type="SUPFAM" id="SSF50630">
    <property type="entry name" value="Acid proteases"/>
    <property type="match status" value="1"/>
</dbReference>
<dbReference type="PROSITE" id="PS51767">
    <property type="entry name" value="PEPTIDASE_A1"/>
    <property type="match status" value="1"/>
</dbReference>
<dbReference type="InterPro" id="IPR001461">
    <property type="entry name" value="Aspartic_peptidase_A1"/>
</dbReference>
<dbReference type="CDD" id="cd05471">
    <property type="entry name" value="pepsin_like"/>
    <property type="match status" value="1"/>
</dbReference>
<dbReference type="PANTHER" id="PTHR47966:SF51">
    <property type="entry name" value="BETA-SITE APP-CLEAVING ENZYME, ISOFORM A-RELATED"/>
    <property type="match status" value="1"/>
</dbReference>
<keyword evidence="2" id="KW-0645">Protease</keyword>
<dbReference type="Proteomes" id="UP000023152">
    <property type="component" value="Unassembled WGS sequence"/>
</dbReference>
<evidence type="ECO:0000313" key="7">
    <source>
        <dbReference type="Proteomes" id="UP000023152"/>
    </source>
</evidence>
<dbReference type="AlphaFoldDB" id="X6NAD3"/>
<comment type="similarity">
    <text evidence="1">Belongs to the peptidase A1 family.</text>
</comment>
<feature type="domain" description="Peptidase A1" evidence="5">
    <location>
        <begin position="9"/>
        <end position="348"/>
    </location>
</feature>
<keyword evidence="7" id="KW-1185">Reference proteome</keyword>
<feature type="active site" evidence="4">
    <location>
        <position position="246"/>
    </location>
</feature>
<keyword evidence="3" id="KW-0064">Aspartyl protease</keyword>
<dbReference type="InterPro" id="IPR033121">
    <property type="entry name" value="PEPTIDASE_A1"/>
</dbReference>
<reference evidence="6 7" key="1">
    <citation type="journal article" date="2013" name="Curr. Biol.">
        <title>The Genome of the Foraminiferan Reticulomyxa filosa.</title>
        <authorList>
            <person name="Glockner G."/>
            <person name="Hulsmann N."/>
            <person name="Schleicher M."/>
            <person name="Noegel A.A."/>
            <person name="Eichinger L."/>
            <person name="Gallinger C."/>
            <person name="Pawlowski J."/>
            <person name="Sierra R."/>
            <person name="Euteneuer U."/>
            <person name="Pillet L."/>
            <person name="Moustafa A."/>
            <person name="Platzer M."/>
            <person name="Groth M."/>
            <person name="Szafranski K."/>
            <person name="Schliwa M."/>
        </authorList>
    </citation>
    <scope>NUCLEOTIDE SEQUENCE [LARGE SCALE GENOMIC DNA]</scope>
</reference>
<dbReference type="InterPro" id="IPR034164">
    <property type="entry name" value="Pepsin-like_dom"/>
</dbReference>
<evidence type="ECO:0000313" key="6">
    <source>
        <dbReference type="EMBL" id="ETO22272.1"/>
    </source>
</evidence>
<sequence length="348" mass="39118">MANFFNKMYTAELQIGTPKQKFAHVVLDTGSADLWVLSSQAKGHGVPSASYLNYYNHDKSTTYYGPVSKWSIQYGSGKAQGYTAKDVVYLSNDLKSEGFTFAEATYVEDMEMDELEPQDGICGFARGSASTIEGSTTLTESLTAEGEQSTSVFAFYLTKHNEQGSKLVIGANDKHEGRYFKTDTMKYVPITDDYGYDVSGLWGFEIVSISISFDDEQKSVALWDTATTTTTTTTTTSQSKHYGIVDTGTTYIGVPQTFYDALMKHITKKRTDCFTQYGSTYDSYVCQDVAHPSRHLPHITFQMYDEQANVQKFTLTAGDYMDDGLFVLTQFFFKKKKKKTYIYIYVNI</sequence>
<evidence type="ECO:0000259" key="5">
    <source>
        <dbReference type="PROSITE" id="PS51767"/>
    </source>
</evidence>
<evidence type="ECO:0000256" key="1">
    <source>
        <dbReference type="ARBA" id="ARBA00007447"/>
    </source>
</evidence>
<evidence type="ECO:0000256" key="2">
    <source>
        <dbReference type="ARBA" id="ARBA00022670"/>
    </source>
</evidence>
<evidence type="ECO:0000256" key="3">
    <source>
        <dbReference type="ARBA" id="ARBA00022750"/>
    </source>
</evidence>
<dbReference type="InterPro" id="IPR021109">
    <property type="entry name" value="Peptidase_aspartic_dom_sf"/>
</dbReference>
<dbReference type="Pfam" id="PF00026">
    <property type="entry name" value="Asp"/>
    <property type="match status" value="1"/>
</dbReference>
<dbReference type="Gene3D" id="2.40.70.10">
    <property type="entry name" value="Acid Proteases"/>
    <property type="match status" value="2"/>
</dbReference>
<organism evidence="6 7">
    <name type="scientific">Reticulomyxa filosa</name>
    <dbReference type="NCBI Taxonomy" id="46433"/>
    <lineage>
        <taxon>Eukaryota</taxon>
        <taxon>Sar</taxon>
        <taxon>Rhizaria</taxon>
        <taxon>Retaria</taxon>
        <taxon>Foraminifera</taxon>
        <taxon>Monothalamids</taxon>
        <taxon>Reticulomyxidae</taxon>
        <taxon>Reticulomyxa</taxon>
    </lineage>
</organism>